<dbReference type="EMBL" id="CP012159">
    <property type="protein sequence ID" value="AKT43626.1"/>
    <property type="molecule type" value="Genomic_DNA"/>
</dbReference>
<dbReference type="KEGG" id="ccro:CMC5_078610"/>
<keyword evidence="8" id="KW-1185">Reference proteome</keyword>
<organism evidence="7 8">
    <name type="scientific">Chondromyces crocatus</name>
    <dbReference type="NCBI Taxonomy" id="52"/>
    <lineage>
        <taxon>Bacteria</taxon>
        <taxon>Pseudomonadati</taxon>
        <taxon>Myxococcota</taxon>
        <taxon>Polyangia</taxon>
        <taxon>Polyangiales</taxon>
        <taxon>Polyangiaceae</taxon>
        <taxon>Chondromyces</taxon>
    </lineage>
</organism>
<dbReference type="GO" id="GO:0050661">
    <property type="term" value="F:NADP binding"/>
    <property type="evidence" value="ECO:0007669"/>
    <property type="project" value="InterPro"/>
</dbReference>
<dbReference type="OrthoDB" id="9784632at2"/>
<dbReference type="InterPro" id="IPR001155">
    <property type="entry name" value="OxRdtase_FMN_N"/>
</dbReference>
<dbReference type="InterPro" id="IPR013785">
    <property type="entry name" value="Aldolase_TIM"/>
</dbReference>
<dbReference type="GO" id="GO:0010181">
    <property type="term" value="F:FMN binding"/>
    <property type="evidence" value="ECO:0007669"/>
    <property type="project" value="InterPro"/>
</dbReference>
<dbReference type="CDD" id="cd02932">
    <property type="entry name" value="OYE_YqiM_FMN"/>
    <property type="match status" value="1"/>
</dbReference>
<evidence type="ECO:0000256" key="4">
    <source>
        <dbReference type="ARBA" id="ARBA00022857"/>
    </source>
</evidence>
<evidence type="ECO:0000256" key="5">
    <source>
        <dbReference type="ARBA" id="ARBA00023002"/>
    </source>
</evidence>
<evidence type="ECO:0000313" key="7">
    <source>
        <dbReference type="EMBL" id="AKT43626.1"/>
    </source>
</evidence>
<protein>
    <submittedName>
        <fullName evidence="7">Oxidoreductase</fullName>
        <ecNumber evidence="7">1.-.-.-</ecNumber>
    </submittedName>
</protein>
<dbReference type="AlphaFoldDB" id="A0A0K1ERZ4"/>
<gene>
    <name evidence="7" type="ORF">CMC5_078610</name>
</gene>
<keyword evidence="4" id="KW-0521">NADP</keyword>
<evidence type="ECO:0000256" key="2">
    <source>
        <dbReference type="ARBA" id="ARBA00022630"/>
    </source>
</evidence>
<feature type="domain" description="NADH:flavin oxidoreductase/NADH oxidase N-terminal" evidence="6">
    <location>
        <begin position="6"/>
        <end position="348"/>
    </location>
</feature>
<dbReference type="EC" id="1.-.-.-" evidence="7"/>
<comment type="cofactor">
    <cofactor evidence="1">
        <name>FMN</name>
        <dbReference type="ChEBI" id="CHEBI:58210"/>
    </cofactor>
</comment>
<reference evidence="7 8" key="1">
    <citation type="submission" date="2015-07" db="EMBL/GenBank/DDBJ databases">
        <title>Genome analysis of myxobacterium Chondromyces crocatus Cm c5 reveals a high potential for natural compound synthesis and the genetic basis for the loss of fruiting body formation.</title>
        <authorList>
            <person name="Zaburannyi N."/>
            <person name="Bunk B."/>
            <person name="Maier J."/>
            <person name="Overmann J."/>
            <person name="Mueller R."/>
        </authorList>
    </citation>
    <scope>NUCLEOTIDE SEQUENCE [LARGE SCALE GENOMIC DNA]</scope>
    <source>
        <strain evidence="7 8">Cm c5</strain>
    </source>
</reference>
<dbReference type="Pfam" id="PF00724">
    <property type="entry name" value="Oxidored_FMN"/>
    <property type="match status" value="1"/>
</dbReference>
<dbReference type="PATRIC" id="fig|52.7.peg.8652"/>
<evidence type="ECO:0000313" key="8">
    <source>
        <dbReference type="Proteomes" id="UP000067626"/>
    </source>
</evidence>
<dbReference type="STRING" id="52.CMC5_078610"/>
<evidence type="ECO:0000256" key="1">
    <source>
        <dbReference type="ARBA" id="ARBA00001917"/>
    </source>
</evidence>
<dbReference type="RefSeq" id="WP_050435065.1">
    <property type="nucleotide sequence ID" value="NZ_CP012159.1"/>
</dbReference>
<dbReference type="Gene3D" id="3.20.20.70">
    <property type="entry name" value="Aldolase class I"/>
    <property type="match status" value="1"/>
</dbReference>
<dbReference type="PANTHER" id="PTHR43303">
    <property type="entry name" value="NADPH DEHYDROGENASE C23G7.10C-RELATED"/>
    <property type="match status" value="1"/>
</dbReference>
<dbReference type="Proteomes" id="UP000067626">
    <property type="component" value="Chromosome"/>
</dbReference>
<sequence>MSEPALFQPLTLRGLTLKNRVVVSPMCQYSAVDGVANDWHFVHLGRFAIGGAGTVFVEATGVEARGRISHGDMGLYNDEQQAALARIAAFVKSQGAVPAIQLAHAGRKASTHRPWQGGASITPENALPGEPPWTTVAPSALPFDEGWHTPHALTLEEIAELKEAWASSTRRALAAGFEIVEVHAAHGYLLTEFLSPISNQRTDAYGGDLAGRMRLLLEVVEVVRAVWPEDRPVFVRISAVDGTEGGWSLEDSLVLARELKARGVDVVDCSSGGLSPSMATLNRPAPGYQVPYAEALRKEVKLATMAVGLILDAAQAEAILQSGQADLVALGRALLVDPNWTQTAKAALAPEQAGDATWPPAVGYAVKRLYDLRKRAQGEKK</sequence>
<dbReference type="InterPro" id="IPR044152">
    <property type="entry name" value="YqjM-like"/>
</dbReference>
<name>A0A0K1ERZ4_CHOCO</name>
<proteinExistence type="predicted"/>
<keyword evidence="2" id="KW-0285">Flavoprotein</keyword>
<dbReference type="GO" id="GO:0003959">
    <property type="term" value="F:NADPH dehydrogenase activity"/>
    <property type="evidence" value="ECO:0007669"/>
    <property type="project" value="InterPro"/>
</dbReference>
<keyword evidence="5 7" id="KW-0560">Oxidoreductase</keyword>
<dbReference type="SUPFAM" id="SSF51395">
    <property type="entry name" value="FMN-linked oxidoreductases"/>
    <property type="match status" value="1"/>
</dbReference>
<evidence type="ECO:0000256" key="3">
    <source>
        <dbReference type="ARBA" id="ARBA00022643"/>
    </source>
</evidence>
<evidence type="ECO:0000259" key="6">
    <source>
        <dbReference type="Pfam" id="PF00724"/>
    </source>
</evidence>
<accession>A0A0K1ERZ4</accession>
<keyword evidence="3" id="KW-0288">FMN</keyword>
<dbReference type="PANTHER" id="PTHR43303:SF4">
    <property type="entry name" value="NADPH DEHYDROGENASE C23G7.10C-RELATED"/>
    <property type="match status" value="1"/>
</dbReference>